<dbReference type="GO" id="GO:0070336">
    <property type="term" value="F:flap-structured DNA binding"/>
    <property type="evidence" value="ECO:0007669"/>
    <property type="project" value="TreeGrafter"/>
</dbReference>
<dbReference type="HOGENOM" id="CLU_042191_0_0_1"/>
<dbReference type="AlphaFoldDB" id="A0A0D2FZ06"/>
<dbReference type="GO" id="GO:0004520">
    <property type="term" value="F:DNA endonuclease activity"/>
    <property type="evidence" value="ECO:0007669"/>
    <property type="project" value="TreeGrafter"/>
</dbReference>
<dbReference type="CDD" id="cd16963">
    <property type="entry name" value="CCE1"/>
    <property type="match status" value="1"/>
</dbReference>
<organism evidence="2 3">
    <name type="scientific">Phialophora macrospora</name>
    <dbReference type="NCBI Taxonomy" id="1851006"/>
    <lineage>
        <taxon>Eukaryota</taxon>
        <taxon>Fungi</taxon>
        <taxon>Dikarya</taxon>
        <taxon>Ascomycota</taxon>
        <taxon>Pezizomycotina</taxon>
        <taxon>Eurotiomycetes</taxon>
        <taxon>Chaetothyriomycetidae</taxon>
        <taxon>Chaetothyriales</taxon>
        <taxon>Herpotrichiellaceae</taxon>
        <taxon>Phialophora</taxon>
    </lineage>
</organism>
<proteinExistence type="predicted"/>
<dbReference type="GO" id="GO:0005739">
    <property type="term" value="C:mitochondrion"/>
    <property type="evidence" value="ECO:0007669"/>
    <property type="project" value="TreeGrafter"/>
</dbReference>
<dbReference type="InterPro" id="IPR012337">
    <property type="entry name" value="RNaseH-like_sf"/>
</dbReference>
<evidence type="ECO:0000259" key="1">
    <source>
        <dbReference type="Pfam" id="PF09159"/>
    </source>
</evidence>
<sequence>MPAGKLWLENLTVAKLHRLAIAIGAPCSGTKAARIEGIRRAVTNVARNGGCGSSDLSLLSIDMGIRNLAFAHITAPLRVTDSAGNFQYGKPRLQAWRRLAVSELPDVARAVPISVHLDNSREASAAKESFEPVDYATHAYNLINYMLRTYQPDHVLIERQRFRSGGGSAVQEWTIRVGVFEGMLYAALRTLIEERKMHLRVEPMQPSRVNRYWLEDRMHPSTRKLAGREVKRAKIELVGDMLQKANPHICVGKGMHPFVADFVSSCNKVSKKKPTATAGMTKLDDLADSLLQGLSWIEWQHNRSRIEALGREAIDLDSGAMS</sequence>
<accession>A0A0D2FZ06</accession>
<dbReference type="InterPro" id="IPR036397">
    <property type="entry name" value="RNaseH_sf"/>
</dbReference>
<dbReference type="Proteomes" id="UP000054266">
    <property type="component" value="Unassembled WGS sequence"/>
</dbReference>
<dbReference type="PANTHER" id="PTHR28072:SF1">
    <property type="entry name" value="CRUCIFORM CUTTING ENDONUCLEASE 1, MITOCHONDRIAL-RELATED"/>
    <property type="match status" value="1"/>
</dbReference>
<dbReference type="InterPro" id="IPR039197">
    <property type="entry name" value="Mrs1/Cce1"/>
</dbReference>
<dbReference type="InterPro" id="IPR015242">
    <property type="entry name" value="Ydc2_cat"/>
</dbReference>
<reference evidence="2 3" key="1">
    <citation type="submission" date="2015-01" db="EMBL/GenBank/DDBJ databases">
        <title>The Genome Sequence of Capronia semiimmersa CBS27337.</title>
        <authorList>
            <consortium name="The Broad Institute Genomics Platform"/>
            <person name="Cuomo C."/>
            <person name="de Hoog S."/>
            <person name="Gorbushina A."/>
            <person name="Stielow B."/>
            <person name="Teixiera M."/>
            <person name="Abouelleil A."/>
            <person name="Chapman S.B."/>
            <person name="Priest M."/>
            <person name="Young S.K."/>
            <person name="Wortman J."/>
            <person name="Nusbaum C."/>
            <person name="Birren B."/>
        </authorList>
    </citation>
    <scope>NUCLEOTIDE SEQUENCE [LARGE SCALE GENOMIC DNA]</scope>
    <source>
        <strain evidence="2 3">CBS 27337</strain>
    </source>
</reference>
<protein>
    <recommendedName>
        <fullName evidence="1">Mitochondrial resolvase Ydc2 catalytic domain-containing protein</fullName>
    </recommendedName>
</protein>
<feature type="domain" description="Mitochondrial resolvase Ydc2 catalytic" evidence="1">
    <location>
        <begin position="59"/>
        <end position="306"/>
    </location>
</feature>
<keyword evidence="3" id="KW-1185">Reference proteome</keyword>
<evidence type="ECO:0000313" key="3">
    <source>
        <dbReference type="Proteomes" id="UP000054266"/>
    </source>
</evidence>
<gene>
    <name evidence="2" type="ORF">PV04_03860</name>
</gene>
<dbReference type="EMBL" id="KN846957">
    <property type="protein sequence ID" value="KIW71725.1"/>
    <property type="molecule type" value="Genomic_DNA"/>
</dbReference>
<name>A0A0D2FZ06_9EURO</name>
<dbReference type="Pfam" id="PF09159">
    <property type="entry name" value="Ydc2-catalyt"/>
    <property type="match status" value="1"/>
</dbReference>
<dbReference type="STRING" id="5601.A0A0D2FZ06"/>
<dbReference type="SUPFAM" id="SSF53098">
    <property type="entry name" value="Ribonuclease H-like"/>
    <property type="match status" value="1"/>
</dbReference>
<dbReference type="PANTHER" id="PTHR28072">
    <property type="entry name" value="CRUCIFORM CUTTING ENDONUCLEASE 1, MITOCHONDRIAL-RELATED"/>
    <property type="match status" value="1"/>
</dbReference>
<dbReference type="GO" id="GO:0000403">
    <property type="term" value="F:Y-form DNA binding"/>
    <property type="evidence" value="ECO:0007669"/>
    <property type="project" value="TreeGrafter"/>
</dbReference>
<evidence type="ECO:0000313" key="2">
    <source>
        <dbReference type="EMBL" id="KIW71725.1"/>
    </source>
</evidence>
<dbReference type="GO" id="GO:0000402">
    <property type="term" value="F:crossed form four-way junction DNA binding"/>
    <property type="evidence" value="ECO:0007669"/>
    <property type="project" value="TreeGrafter"/>
</dbReference>
<dbReference type="Gene3D" id="3.30.420.10">
    <property type="entry name" value="Ribonuclease H-like superfamily/Ribonuclease H"/>
    <property type="match status" value="1"/>
</dbReference>